<proteinExistence type="predicted"/>
<dbReference type="KEGG" id="rbi:RB2501_07150"/>
<dbReference type="Proteomes" id="UP000009049">
    <property type="component" value="Chromosome"/>
</dbReference>
<protein>
    <submittedName>
        <fullName evidence="1">Uncharacterized protein</fullName>
    </submittedName>
</protein>
<sequence length="28" mass="3223">MHNGFFLKSLEVNLRVKKIVMGALNLHI</sequence>
<name>A4CIA0_ROBBH</name>
<dbReference type="HOGENOM" id="CLU_3412855_0_0_10"/>
<gene>
    <name evidence="1" type="ordered locus">RB2501_07150</name>
</gene>
<dbReference type="STRING" id="313596.RB2501_07150"/>
<dbReference type="EMBL" id="CP001712">
    <property type="protein sequence ID" value="EAR16658.1"/>
    <property type="molecule type" value="Genomic_DNA"/>
</dbReference>
<accession>A4CIA0</accession>
<reference evidence="1 2" key="1">
    <citation type="journal article" date="2009" name="J. Bacteriol.">
        <title>Complete genome sequence of Robiginitalea biformata HTCC2501.</title>
        <authorList>
            <person name="Oh H.M."/>
            <person name="Giovannoni S.J."/>
            <person name="Lee K."/>
            <person name="Ferriera S."/>
            <person name="Johnson J."/>
            <person name="Cho J.C."/>
        </authorList>
    </citation>
    <scope>NUCLEOTIDE SEQUENCE [LARGE SCALE GENOMIC DNA]</scope>
    <source>
        <strain evidence="2">ATCC BAA-864 / HTCC2501 / KCTC 12146</strain>
    </source>
</reference>
<dbReference type="AlphaFoldDB" id="A4CIA0"/>
<evidence type="ECO:0000313" key="2">
    <source>
        <dbReference type="Proteomes" id="UP000009049"/>
    </source>
</evidence>
<keyword evidence="2" id="KW-1185">Reference proteome</keyword>
<evidence type="ECO:0000313" key="1">
    <source>
        <dbReference type="EMBL" id="EAR16658.1"/>
    </source>
</evidence>
<organism evidence="1 2">
    <name type="scientific">Robiginitalea biformata (strain ATCC BAA-864 / DSM 15991 / KCTC 12146 / HTCC2501)</name>
    <dbReference type="NCBI Taxonomy" id="313596"/>
    <lineage>
        <taxon>Bacteria</taxon>
        <taxon>Pseudomonadati</taxon>
        <taxon>Bacteroidota</taxon>
        <taxon>Flavobacteriia</taxon>
        <taxon>Flavobacteriales</taxon>
        <taxon>Flavobacteriaceae</taxon>
        <taxon>Robiginitalea</taxon>
    </lineage>
</organism>